<gene>
    <name evidence="2" type="ORF">SanaruYs_07770</name>
</gene>
<dbReference type="Pfam" id="PF05893">
    <property type="entry name" value="LuxC"/>
    <property type="match status" value="1"/>
</dbReference>
<dbReference type="Proteomes" id="UP000288227">
    <property type="component" value="Unassembled WGS sequence"/>
</dbReference>
<keyword evidence="1" id="KW-0521">NADP</keyword>
<dbReference type="RefSeq" id="WP_127121179.1">
    <property type="nucleotide sequence ID" value="NZ_BHXQ01000001.1"/>
</dbReference>
<proteinExistence type="predicted"/>
<accession>A0A401U6T4</accession>
<dbReference type="AlphaFoldDB" id="A0A401U6T4"/>
<reference evidence="2 3" key="1">
    <citation type="submission" date="2018-11" db="EMBL/GenBank/DDBJ databases">
        <title>Chryseotalea sanarue gen. nov., sp., nov., a member of the family Cytophagaceae, isolated from a brackish lake in Hamamatsu Japan.</title>
        <authorList>
            <person name="Maejima Y."/>
            <person name="Iino T."/>
            <person name="Muraguchi Y."/>
            <person name="Fukuda K."/>
            <person name="Ohkuma M."/>
            <person name="Moriuchi R."/>
            <person name="Dohra H."/>
            <person name="Kimbara K."/>
            <person name="Shintani M."/>
        </authorList>
    </citation>
    <scope>NUCLEOTIDE SEQUENCE [LARGE SCALE GENOMIC DNA]</scope>
    <source>
        <strain evidence="2 3">Ys</strain>
    </source>
</reference>
<organism evidence="2 3">
    <name type="scientific">Chryseotalea sanaruensis</name>
    <dbReference type="NCBI Taxonomy" id="2482724"/>
    <lineage>
        <taxon>Bacteria</taxon>
        <taxon>Pseudomonadati</taxon>
        <taxon>Bacteroidota</taxon>
        <taxon>Cytophagia</taxon>
        <taxon>Cytophagales</taxon>
        <taxon>Chryseotaleaceae</taxon>
        <taxon>Chryseotalea</taxon>
    </lineage>
</organism>
<dbReference type="InterPro" id="IPR008670">
    <property type="entry name" value="CoA_reduct_LuxC"/>
</dbReference>
<dbReference type="EMBL" id="BHXQ01000001">
    <property type="protein sequence ID" value="GCC50562.1"/>
    <property type="molecule type" value="Genomic_DNA"/>
</dbReference>
<evidence type="ECO:0000313" key="3">
    <source>
        <dbReference type="Proteomes" id="UP000288227"/>
    </source>
</evidence>
<sequence>MSLEQRIQAFHQLGQVLQNMPIEKLEAWSFAAKSENPWFTPASVEQAIKGVSAFLNEQKLREWTKVYAIDEIRNKRVALVMAGNIPMVGFHDLLCILISGHHAVIKLSSKDSVLIKNILLELKNTAPDFADQYSIVDGPMKSFDAVIATGSDNSARYFQHYFGKYPNIIRKNRTSCAVLTGKESKEDISKLGEDIFSYFGLGCRNVSKLFIPKGFEIPLLLDQWQKYENVIHHHKYNNNYDYQKAILLVNQVPHLDTGYLLLQESERLVSPISVLYYQYYNSEDELINTIIQEREKLQCIVGKEAFCTVPFGQTQMPGLSDYADDIDTVEFLSKC</sequence>
<dbReference type="GO" id="GO:0003995">
    <property type="term" value="F:acyl-CoA dehydrogenase activity"/>
    <property type="evidence" value="ECO:0007669"/>
    <property type="project" value="InterPro"/>
</dbReference>
<dbReference type="OrthoDB" id="1522941at2"/>
<evidence type="ECO:0000313" key="2">
    <source>
        <dbReference type="EMBL" id="GCC50562.1"/>
    </source>
</evidence>
<protein>
    <submittedName>
        <fullName evidence="2">Acyl-CoA reductase</fullName>
    </submittedName>
</protein>
<keyword evidence="3" id="KW-1185">Reference proteome</keyword>
<name>A0A401U6T4_9BACT</name>
<evidence type="ECO:0000256" key="1">
    <source>
        <dbReference type="ARBA" id="ARBA00022857"/>
    </source>
</evidence>
<comment type="caution">
    <text evidence="2">The sequence shown here is derived from an EMBL/GenBank/DDBJ whole genome shotgun (WGS) entry which is preliminary data.</text>
</comment>
<dbReference type="GO" id="GO:0008218">
    <property type="term" value="P:bioluminescence"/>
    <property type="evidence" value="ECO:0007669"/>
    <property type="project" value="InterPro"/>
</dbReference>